<comment type="caution">
    <text evidence="9">The sequence shown here is derived from an EMBL/GenBank/DDBJ whole genome shotgun (WGS) entry which is preliminary data.</text>
</comment>
<feature type="transmembrane region" description="Helical" evidence="7">
    <location>
        <begin position="267"/>
        <end position="285"/>
    </location>
</feature>
<sequence>MLSPPDTAVVEGPDEHPAQVAQNVNDTKCHNHETRATEEKSTLGSCTENVSPRSPAGATNISPADLQSSQESQKQPTVTSRLAKRGLFASLTLIAEVDDPYLYPKGRKWFITFVVAFAAAATSLGSAIIYPALADTGRDLHASPTVTNLSVALYMLSISFCPLWWSALSETAGRRTTYLVSLSLFVLFAILSATAKSIGVFVAMRMLSGGAGASVQAVGAGTLADIWEPFERGKAMGRFYMGPLCGPLFAPIIGGFLAARWGWRSTQWFLVIYGGICLVFLLFALPETVRRHEDSNEGGPQEADTMSLASTTRVRTKRFLHLTMRVLLDPLKMVLLLRHLPILFTAYWASLAFGTLYIVNISVQNVFAQSPYNFSVSKVGLTYIPAGFGFLISALFSGRWADHVMAREAKRKNRYDENGKLILRPEDRMMENAWVAAIAFPISMLWYGWSAGKGVFWVVPLLATLVFGLSAMLIFGLAVTMLTEFVPRKPSSGVAVANFLRNIFSCIGTILGEPLIRAEGTGWMFTGLGILVKVVCGNILKSKGIDRILNLKKPLRTAGSSPTGLSFVPVSN</sequence>
<protein>
    <recommendedName>
        <fullName evidence="8">Major facilitator superfamily (MFS) profile domain-containing protein</fullName>
    </recommendedName>
</protein>
<evidence type="ECO:0000256" key="7">
    <source>
        <dbReference type="SAM" id="Phobius"/>
    </source>
</evidence>
<keyword evidence="5 7" id="KW-0472">Membrane</keyword>
<evidence type="ECO:0000259" key="8">
    <source>
        <dbReference type="PROSITE" id="PS50850"/>
    </source>
</evidence>
<comment type="subcellular location">
    <subcellularLocation>
        <location evidence="1">Membrane</location>
        <topology evidence="1">Multi-pass membrane protein</topology>
    </subcellularLocation>
</comment>
<evidence type="ECO:0000256" key="1">
    <source>
        <dbReference type="ARBA" id="ARBA00004141"/>
    </source>
</evidence>
<dbReference type="InterPro" id="IPR011701">
    <property type="entry name" value="MFS"/>
</dbReference>
<evidence type="ECO:0000256" key="6">
    <source>
        <dbReference type="SAM" id="MobiDB-lite"/>
    </source>
</evidence>
<dbReference type="EMBL" id="LVYI01000006">
    <property type="protein sequence ID" value="OAP58005.1"/>
    <property type="molecule type" value="Genomic_DNA"/>
</dbReference>
<dbReference type="FunFam" id="1.20.1250.20:FF:000172">
    <property type="entry name" value="MFS multidrug resistance transporter"/>
    <property type="match status" value="1"/>
</dbReference>
<keyword evidence="10" id="KW-1185">Reference proteome</keyword>
<keyword evidence="3 7" id="KW-0812">Transmembrane</keyword>
<dbReference type="CDD" id="cd17323">
    <property type="entry name" value="MFS_Tpo1_MDR_like"/>
    <property type="match status" value="1"/>
</dbReference>
<proteinExistence type="predicted"/>
<dbReference type="OrthoDB" id="3936150at2759"/>
<dbReference type="GeneID" id="30011263"/>
<evidence type="ECO:0000256" key="5">
    <source>
        <dbReference type="ARBA" id="ARBA00023136"/>
    </source>
</evidence>
<dbReference type="GO" id="GO:0010509">
    <property type="term" value="P:intracellular polyamine homeostasis"/>
    <property type="evidence" value="ECO:0007669"/>
    <property type="project" value="TreeGrafter"/>
</dbReference>
<dbReference type="AlphaFoldDB" id="A0A178ZG27"/>
<feature type="transmembrane region" description="Helical" evidence="7">
    <location>
        <begin position="342"/>
        <end position="363"/>
    </location>
</feature>
<feature type="transmembrane region" description="Helical" evidence="7">
    <location>
        <begin position="432"/>
        <end position="449"/>
    </location>
</feature>
<accession>A0A178ZG27</accession>
<keyword evidence="2" id="KW-0813">Transport</keyword>
<keyword evidence="4 7" id="KW-1133">Transmembrane helix</keyword>
<dbReference type="Gene3D" id="1.20.1250.20">
    <property type="entry name" value="MFS general substrate transporter like domains"/>
    <property type="match status" value="1"/>
</dbReference>
<dbReference type="PROSITE" id="PS50850">
    <property type="entry name" value="MFS"/>
    <property type="match status" value="1"/>
</dbReference>
<reference evidence="9 10" key="1">
    <citation type="submission" date="2016-04" db="EMBL/GenBank/DDBJ databases">
        <title>Draft genome of Fonsecaea erecta CBS 125763.</title>
        <authorList>
            <person name="Weiss V.A."/>
            <person name="Vicente V.A."/>
            <person name="Raittz R.T."/>
            <person name="Moreno L.F."/>
            <person name="De Souza E.M."/>
            <person name="Pedrosa F.O."/>
            <person name="Steffens M.B."/>
            <person name="Faoro H."/>
            <person name="Tadra-Sfeir M.Z."/>
            <person name="Najafzadeh M.J."/>
            <person name="Felipe M.S."/>
            <person name="Teixeira M."/>
            <person name="Sun J."/>
            <person name="Xi L."/>
            <person name="Gomes R."/>
            <person name="De Azevedo C.M."/>
            <person name="Salgado C.G."/>
            <person name="Da Silva M.B."/>
            <person name="Nascimento M.F."/>
            <person name="Queiroz-Telles F."/>
            <person name="Attili D.S."/>
            <person name="Gorbushina A."/>
        </authorList>
    </citation>
    <scope>NUCLEOTIDE SEQUENCE [LARGE SCALE GENOMIC DNA]</scope>
    <source>
        <strain evidence="9 10">CBS 125763</strain>
    </source>
</reference>
<evidence type="ECO:0000313" key="10">
    <source>
        <dbReference type="Proteomes" id="UP000078343"/>
    </source>
</evidence>
<dbReference type="RefSeq" id="XP_018691372.1">
    <property type="nucleotide sequence ID" value="XM_018838604.1"/>
</dbReference>
<evidence type="ECO:0000313" key="9">
    <source>
        <dbReference type="EMBL" id="OAP58005.1"/>
    </source>
</evidence>
<dbReference type="GO" id="GO:0015203">
    <property type="term" value="F:polyamine transmembrane transporter activity"/>
    <property type="evidence" value="ECO:0007669"/>
    <property type="project" value="TreeGrafter"/>
</dbReference>
<organism evidence="9 10">
    <name type="scientific">Fonsecaea erecta</name>
    <dbReference type="NCBI Taxonomy" id="1367422"/>
    <lineage>
        <taxon>Eukaryota</taxon>
        <taxon>Fungi</taxon>
        <taxon>Dikarya</taxon>
        <taxon>Ascomycota</taxon>
        <taxon>Pezizomycotina</taxon>
        <taxon>Eurotiomycetes</taxon>
        <taxon>Chaetothyriomycetidae</taxon>
        <taxon>Chaetothyriales</taxon>
        <taxon>Herpotrichiellaceae</taxon>
        <taxon>Fonsecaea</taxon>
    </lineage>
</organism>
<evidence type="ECO:0000256" key="2">
    <source>
        <dbReference type="ARBA" id="ARBA00022448"/>
    </source>
</evidence>
<feature type="transmembrane region" description="Helical" evidence="7">
    <location>
        <begin position="239"/>
        <end position="261"/>
    </location>
</feature>
<evidence type="ECO:0000256" key="3">
    <source>
        <dbReference type="ARBA" id="ARBA00022692"/>
    </source>
</evidence>
<feature type="domain" description="Major facilitator superfamily (MFS) profile" evidence="8">
    <location>
        <begin position="111"/>
        <end position="544"/>
    </location>
</feature>
<dbReference type="Pfam" id="PF07690">
    <property type="entry name" value="MFS_1"/>
    <property type="match status" value="1"/>
</dbReference>
<gene>
    <name evidence="9" type="ORF">AYL99_07095</name>
</gene>
<feature type="transmembrane region" description="Helical" evidence="7">
    <location>
        <begin position="383"/>
        <end position="401"/>
    </location>
</feature>
<feature type="transmembrane region" description="Helical" evidence="7">
    <location>
        <begin position="455"/>
        <end position="482"/>
    </location>
</feature>
<dbReference type="Proteomes" id="UP000078343">
    <property type="component" value="Unassembled WGS sequence"/>
</dbReference>
<dbReference type="InterPro" id="IPR020846">
    <property type="entry name" value="MFS_dom"/>
</dbReference>
<feature type="region of interest" description="Disordered" evidence="6">
    <location>
        <begin position="1"/>
        <end position="77"/>
    </location>
</feature>
<dbReference type="InterPro" id="IPR036259">
    <property type="entry name" value="MFS_trans_sf"/>
</dbReference>
<feature type="transmembrane region" description="Helical" evidence="7">
    <location>
        <begin position="145"/>
        <end position="165"/>
    </location>
</feature>
<name>A0A178ZG27_9EURO</name>
<feature type="transmembrane region" description="Helical" evidence="7">
    <location>
        <begin position="522"/>
        <end position="540"/>
    </location>
</feature>
<dbReference type="PANTHER" id="PTHR23502:SF5">
    <property type="entry name" value="QUINIDINE RESISTANCE PROTEIN 3"/>
    <property type="match status" value="1"/>
</dbReference>
<dbReference type="GO" id="GO:0005886">
    <property type="term" value="C:plasma membrane"/>
    <property type="evidence" value="ECO:0007669"/>
    <property type="project" value="TreeGrafter"/>
</dbReference>
<feature type="transmembrane region" description="Helical" evidence="7">
    <location>
        <begin position="177"/>
        <end position="195"/>
    </location>
</feature>
<dbReference type="PANTHER" id="PTHR23502">
    <property type="entry name" value="MAJOR FACILITATOR SUPERFAMILY"/>
    <property type="match status" value="1"/>
</dbReference>
<feature type="compositionally biased region" description="Basic and acidic residues" evidence="6">
    <location>
        <begin position="27"/>
        <end position="41"/>
    </location>
</feature>
<dbReference type="SUPFAM" id="SSF103473">
    <property type="entry name" value="MFS general substrate transporter"/>
    <property type="match status" value="1"/>
</dbReference>
<feature type="compositionally biased region" description="Polar residues" evidence="6">
    <location>
        <begin position="42"/>
        <end position="77"/>
    </location>
</feature>
<feature type="transmembrane region" description="Helical" evidence="7">
    <location>
        <begin position="109"/>
        <end position="133"/>
    </location>
</feature>
<evidence type="ECO:0000256" key="4">
    <source>
        <dbReference type="ARBA" id="ARBA00022989"/>
    </source>
</evidence>